<evidence type="ECO:0000256" key="1">
    <source>
        <dbReference type="SAM" id="SignalP"/>
    </source>
</evidence>
<evidence type="ECO:0000313" key="2">
    <source>
        <dbReference type="EMBL" id="TDZ26141.1"/>
    </source>
</evidence>
<keyword evidence="1" id="KW-0732">Signal</keyword>
<evidence type="ECO:0008006" key="4">
    <source>
        <dbReference type="Google" id="ProtNLM"/>
    </source>
</evidence>
<proteinExistence type="predicted"/>
<dbReference type="EMBL" id="AMCV02000001">
    <property type="protein sequence ID" value="TDZ26141.1"/>
    <property type="molecule type" value="Genomic_DNA"/>
</dbReference>
<dbReference type="Proteomes" id="UP000014480">
    <property type="component" value="Unassembled WGS sequence"/>
</dbReference>
<comment type="caution">
    <text evidence="2">The sequence shown here is derived from an EMBL/GenBank/DDBJ whole genome shotgun (WGS) entry which is preliminary data.</text>
</comment>
<evidence type="ECO:0000313" key="3">
    <source>
        <dbReference type="Proteomes" id="UP000014480"/>
    </source>
</evidence>
<protein>
    <recommendedName>
        <fullName evidence="4">Secreted protein</fullName>
    </recommendedName>
</protein>
<gene>
    <name evidence="2" type="ORF">Cob_v000880</name>
</gene>
<accession>A0A484G7N3</accession>
<feature type="signal peptide" evidence="1">
    <location>
        <begin position="1"/>
        <end position="16"/>
    </location>
</feature>
<reference evidence="3" key="2">
    <citation type="journal article" date="2019" name="Mol. Plant Microbe Interact.">
        <title>Genome sequence resources for four phytopathogenic fungi from the Colletotrichum orbiculare species complex.</title>
        <authorList>
            <person name="Gan P."/>
            <person name="Tsushima A."/>
            <person name="Narusaka M."/>
            <person name="Narusaka Y."/>
            <person name="Takano Y."/>
            <person name="Kubo Y."/>
            <person name="Shirasu K."/>
        </authorList>
    </citation>
    <scope>GENOME REANNOTATION</scope>
    <source>
        <strain evidence="3">104-T / ATCC 96160 / CBS 514.97 / LARS 414 / MAFF 240422</strain>
    </source>
</reference>
<feature type="chain" id="PRO_5019715950" description="Secreted protein" evidence="1">
    <location>
        <begin position="17"/>
        <end position="96"/>
    </location>
</feature>
<keyword evidence="3" id="KW-1185">Reference proteome</keyword>
<organism evidence="2 3">
    <name type="scientific">Colletotrichum orbiculare (strain 104-T / ATCC 96160 / CBS 514.97 / LARS 414 / MAFF 240422)</name>
    <name type="common">Cucumber anthracnose fungus</name>
    <name type="synonym">Colletotrichum lagenarium</name>
    <dbReference type="NCBI Taxonomy" id="1213857"/>
    <lineage>
        <taxon>Eukaryota</taxon>
        <taxon>Fungi</taxon>
        <taxon>Dikarya</taxon>
        <taxon>Ascomycota</taxon>
        <taxon>Pezizomycotina</taxon>
        <taxon>Sordariomycetes</taxon>
        <taxon>Hypocreomycetidae</taxon>
        <taxon>Glomerellales</taxon>
        <taxon>Glomerellaceae</taxon>
        <taxon>Colletotrichum</taxon>
        <taxon>Colletotrichum orbiculare species complex</taxon>
    </lineage>
</organism>
<name>A0A484G7N3_COLOR</name>
<sequence>MTFRPVLLVWFDLTSPLPLPLFPSSAYLPTLPLKSLRLAPSVDILFFDDYTAKSLLQLIPIFTPQPAGLPSGLSLSRPTRAVCSPLISWADPDSKC</sequence>
<dbReference type="AlphaFoldDB" id="A0A484G7N3"/>
<reference evidence="3" key="1">
    <citation type="journal article" date="2013" name="New Phytol.">
        <title>Comparative genomic and transcriptomic analyses reveal the hemibiotrophic stage shift of Colletotrichum fungi.</title>
        <authorList>
            <person name="Gan P."/>
            <person name="Ikeda K."/>
            <person name="Irieda H."/>
            <person name="Narusaka M."/>
            <person name="O'Connell R.J."/>
            <person name="Narusaka Y."/>
            <person name="Takano Y."/>
            <person name="Kubo Y."/>
            <person name="Shirasu K."/>
        </authorList>
    </citation>
    <scope>NUCLEOTIDE SEQUENCE [LARGE SCALE GENOMIC DNA]</scope>
    <source>
        <strain evidence="3">104-T / ATCC 96160 / CBS 514.97 / LARS 414 / MAFF 240422</strain>
    </source>
</reference>